<keyword evidence="2" id="KW-1185">Reference proteome</keyword>
<dbReference type="RefSeq" id="WP_155837885.1">
    <property type="nucleotide sequence ID" value="NZ_BMWS01000025.1"/>
</dbReference>
<name>A0A918N3N0_9FLAO</name>
<proteinExistence type="predicted"/>
<organism evidence="1 2">
    <name type="scientific">Aquimarina muelleri</name>
    <dbReference type="NCBI Taxonomy" id="279356"/>
    <lineage>
        <taxon>Bacteria</taxon>
        <taxon>Pseudomonadati</taxon>
        <taxon>Bacteroidota</taxon>
        <taxon>Flavobacteriia</taxon>
        <taxon>Flavobacteriales</taxon>
        <taxon>Flavobacteriaceae</taxon>
        <taxon>Aquimarina</taxon>
    </lineage>
</organism>
<comment type="caution">
    <text evidence="1">The sequence shown here is derived from an EMBL/GenBank/DDBJ whole genome shotgun (WGS) entry which is preliminary data.</text>
</comment>
<dbReference type="Proteomes" id="UP000601108">
    <property type="component" value="Unassembled WGS sequence"/>
</dbReference>
<evidence type="ECO:0000313" key="1">
    <source>
        <dbReference type="EMBL" id="GGX27963.1"/>
    </source>
</evidence>
<protein>
    <submittedName>
        <fullName evidence="1">Uncharacterized protein</fullName>
    </submittedName>
</protein>
<gene>
    <name evidence="1" type="ORF">GCM10007384_31500</name>
</gene>
<sequence length="72" mass="8506">MTNGFSFFYNQLNMDRSLQFKCLRKTYLTYLDLAMKGDSKLLSSHSNDEVLQKHYIDQKIVAKAVKELHIFE</sequence>
<accession>A0A918N3N0</accession>
<reference evidence="1 2" key="1">
    <citation type="journal article" date="2014" name="Int. J. Syst. Evol. Microbiol.">
        <title>Complete genome sequence of Corynebacterium casei LMG S-19264T (=DSM 44701T), isolated from a smear-ripened cheese.</title>
        <authorList>
            <consortium name="US DOE Joint Genome Institute (JGI-PGF)"/>
            <person name="Walter F."/>
            <person name="Albersmeier A."/>
            <person name="Kalinowski J."/>
            <person name="Ruckert C."/>
        </authorList>
    </citation>
    <scope>NUCLEOTIDE SEQUENCE [LARGE SCALE GENOMIC DNA]</scope>
    <source>
        <strain evidence="1 2">KCTC 12285</strain>
    </source>
</reference>
<evidence type="ECO:0000313" key="2">
    <source>
        <dbReference type="Proteomes" id="UP000601108"/>
    </source>
</evidence>
<dbReference type="AlphaFoldDB" id="A0A918N3N0"/>
<dbReference type="EMBL" id="BMWS01000025">
    <property type="protein sequence ID" value="GGX27963.1"/>
    <property type="molecule type" value="Genomic_DNA"/>
</dbReference>